<gene>
    <name evidence="1" type="ORF">C6Y08_14100</name>
    <name evidence="2" type="ORF">D6U18_12895</name>
</gene>
<organism evidence="2 4">
    <name type="scientific">Lactiplantibacillus pentosus</name>
    <name type="common">Lactobacillus pentosus</name>
    <dbReference type="NCBI Taxonomy" id="1589"/>
    <lineage>
        <taxon>Bacteria</taxon>
        <taxon>Bacillati</taxon>
        <taxon>Bacillota</taxon>
        <taxon>Bacilli</taxon>
        <taxon>Lactobacillales</taxon>
        <taxon>Lactobacillaceae</taxon>
        <taxon>Lactiplantibacillus</taxon>
    </lineage>
</organism>
<dbReference type="EMBL" id="PVOB01000278">
    <property type="protein sequence ID" value="PRO91248.1"/>
    <property type="molecule type" value="Genomic_DNA"/>
</dbReference>
<evidence type="ECO:0000313" key="4">
    <source>
        <dbReference type="Proteomes" id="UP000276249"/>
    </source>
</evidence>
<comment type="caution">
    <text evidence="2">The sequence shown here is derived from an EMBL/GenBank/DDBJ whole genome shotgun (WGS) entry which is preliminary data.</text>
</comment>
<reference evidence="1 3" key="1">
    <citation type="submission" date="2018-03" db="EMBL/GenBank/DDBJ databases">
        <title>Draft Genome Sequences of six Lactobacillus pentosus Strains Isolated from Brines of Traditionally Fermented Spanish-Style Green Table Olives.</title>
        <authorList>
            <person name="Calero-Delgado B."/>
            <person name="Martin-Platero A.M."/>
            <person name="Perez-Pulido A.J."/>
            <person name="Benitez-Cabello A."/>
            <person name="Casimiro-Soriguer C.S."/>
            <person name="Martinez-Bueno M."/>
            <person name="Arroyo-Lopez F.N."/>
            <person name="Rodriguez-Gomez F."/>
            <person name="Bautista-Gallego J."/>
            <person name="Garrido-Fernandez A."/>
            <person name="Jimenez-Diaz R."/>
        </authorList>
    </citation>
    <scope>NUCLEOTIDE SEQUENCE [LARGE SCALE GENOMIC DNA]</scope>
    <source>
        <strain evidence="1 3">IG2</strain>
    </source>
</reference>
<dbReference type="EMBL" id="RDCJ01000107">
    <property type="protein sequence ID" value="RMW44784.1"/>
    <property type="molecule type" value="Genomic_DNA"/>
</dbReference>
<evidence type="ECO:0000313" key="2">
    <source>
        <dbReference type="EMBL" id="RMW44784.1"/>
    </source>
</evidence>
<dbReference type="Gene3D" id="3.10.450.150">
    <property type="entry name" value="enterococcus faecalis protein"/>
    <property type="match status" value="1"/>
</dbReference>
<sequence length="102" mass="11351">MFEPDEARFATVGLADQLPGAVIDSIWEIIDQDLKGVVHLPQVLQFALLARNGQVTVIFEARHVAIMEFDLPIAFQHGFPETVAVLDDGRTQTMMLMDELAD</sequence>
<reference evidence="2 4" key="2">
    <citation type="submission" date="2018-10" db="EMBL/GenBank/DDBJ databases">
        <title>Genome sequences of five Lactobacillus pentosus strains isolated from brines of traditionally fermented spanish-style green table olives and differences between them.</title>
        <authorList>
            <person name="Jimenez Diaz R."/>
        </authorList>
    </citation>
    <scope>NUCLEOTIDE SEQUENCE [LARGE SCALE GENOMIC DNA]</scope>
    <source>
        <strain evidence="2 4">IG10</strain>
    </source>
</reference>
<name>A0ABD7IMT1_LACPE</name>
<dbReference type="AlphaFoldDB" id="A0ABD7IMT1"/>
<evidence type="ECO:0000313" key="3">
    <source>
        <dbReference type="Proteomes" id="UP000238378"/>
    </source>
</evidence>
<accession>A0ABD7IMT1</accession>
<dbReference type="Pfam" id="PF06124">
    <property type="entry name" value="DUF960"/>
    <property type="match status" value="1"/>
</dbReference>
<evidence type="ECO:0008006" key="5">
    <source>
        <dbReference type="Google" id="ProtNLM"/>
    </source>
</evidence>
<proteinExistence type="predicted"/>
<dbReference type="InterPro" id="IPR009303">
    <property type="entry name" value="DUF960"/>
</dbReference>
<dbReference type="RefSeq" id="WP_088769502.1">
    <property type="nucleotide sequence ID" value="NZ_CP022130.1"/>
</dbReference>
<dbReference type="Proteomes" id="UP000238378">
    <property type="component" value="Unassembled WGS sequence"/>
</dbReference>
<protein>
    <recommendedName>
        <fullName evidence="5">DUF960 domain-containing protein</fullName>
    </recommendedName>
</protein>
<dbReference type="Proteomes" id="UP000276249">
    <property type="component" value="Unassembled WGS sequence"/>
</dbReference>
<keyword evidence="3" id="KW-1185">Reference proteome</keyword>
<evidence type="ECO:0000313" key="1">
    <source>
        <dbReference type="EMBL" id="PRO91248.1"/>
    </source>
</evidence>